<dbReference type="Proteomes" id="UP000499080">
    <property type="component" value="Unassembled WGS sequence"/>
</dbReference>
<keyword evidence="3" id="KW-1185">Reference proteome</keyword>
<organism evidence="2 3">
    <name type="scientific">Araneus ventricosus</name>
    <name type="common">Orbweaver spider</name>
    <name type="synonym">Epeira ventricosa</name>
    <dbReference type="NCBI Taxonomy" id="182803"/>
    <lineage>
        <taxon>Eukaryota</taxon>
        <taxon>Metazoa</taxon>
        <taxon>Ecdysozoa</taxon>
        <taxon>Arthropoda</taxon>
        <taxon>Chelicerata</taxon>
        <taxon>Arachnida</taxon>
        <taxon>Araneae</taxon>
        <taxon>Araneomorphae</taxon>
        <taxon>Entelegynae</taxon>
        <taxon>Araneoidea</taxon>
        <taxon>Araneidae</taxon>
        <taxon>Araneus</taxon>
    </lineage>
</organism>
<name>A0A4Y2LDF3_ARAVE</name>
<dbReference type="EMBL" id="BGPR01005701">
    <property type="protein sequence ID" value="GBN12642.1"/>
    <property type="molecule type" value="Genomic_DNA"/>
</dbReference>
<evidence type="ECO:0000256" key="1">
    <source>
        <dbReference type="SAM" id="MobiDB-lite"/>
    </source>
</evidence>
<evidence type="ECO:0000313" key="2">
    <source>
        <dbReference type="EMBL" id="GBN12642.1"/>
    </source>
</evidence>
<comment type="caution">
    <text evidence="2">The sequence shown here is derived from an EMBL/GenBank/DDBJ whole genome shotgun (WGS) entry which is preliminary data.</text>
</comment>
<feature type="region of interest" description="Disordered" evidence="1">
    <location>
        <begin position="1"/>
        <end position="29"/>
    </location>
</feature>
<reference evidence="2 3" key="1">
    <citation type="journal article" date="2019" name="Sci. Rep.">
        <title>Orb-weaving spider Araneus ventricosus genome elucidates the spidroin gene catalogue.</title>
        <authorList>
            <person name="Kono N."/>
            <person name="Nakamura H."/>
            <person name="Ohtoshi R."/>
            <person name="Moran D.A.P."/>
            <person name="Shinohara A."/>
            <person name="Yoshida Y."/>
            <person name="Fujiwara M."/>
            <person name="Mori M."/>
            <person name="Tomita M."/>
            <person name="Arakawa K."/>
        </authorList>
    </citation>
    <scope>NUCLEOTIDE SEQUENCE [LARGE SCALE GENOMIC DNA]</scope>
</reference>
<gene>
    <name evidence="2" type="ORF">AVEN_75157_1</name>
</gene>
<evidence type="ECO:0000313" key="3">
    <source>
        <dbReference type="Proteomes" id="UP000499080"/>
    </source>
</evidence>
<protein>
    <submittedName>
        <fullName evidence="2">Uncharacterized protein</fullName>
    </submittedName>
</protein>
<proteinExistence type="predicted"/>
<sequence>MDSSEESSDTQDIYDQPGLSSTYYPDISGRGGLVGRCRPRSRRVLGSKSDSDEDPSCITLVGRRGLNVLPMVLCRNFKGGDILGVVLVI</sequence>
<feature type="compositionally biased region" description="Polar residues" evidence="1">
    <location>
        <begin position="10"/>
        <end position="23"/>
    </location>
</feature>
<accession>A0A4Y2LDF3</accession>
<dbReference type="AlphaFoldDB" id="A0A4Y2LDF3"/>